<dbReference type="AlphaFoldDB" id="A0A158KKU6"/>
<evidence type="ECO:0000313" key="2">
    <source>
        <dbReference type="Proteomes" id="UP000055019"/>
    </source>
</evidence>
<reference evidence="1" key="1">
    <citation type="submission" date="2016-01" db="EMBL/GenBank/DDBJ databases">
        <authorList>
            <person name="Peeters C."/>
        </authorList>
    </citation>
    <scope>NUCLEOTIDE SEQUENCE [LARGE SCALE GENOMIC DNA]</scope>
    <source>
        <strain evidence="1">LMG 29317</strain>
    </source>
</reference>
<sequence>MYTQLIEQFKNAQTAAASAYSVVVQAERDAFGDGKSNYSAMETRSEYKAERELEKFCARLVSRLVMEASRKFAPAGGRIEIDSDREAERFGLDAGEALRKGHLPNLDGFWQHLERTFGGDAGERIAFEQAAKAIISGFWLKPDTEIKRTSSAVILEKRVSSEASFRSKGEREVNYHSQSSVAATLGGLATFADKHRFGALANQVRNFSVHRLTFSTREKLTLTGLEVVMFNDKWQFKFAHDVGDALSIFISEFGAEYLASRDRY</sequence>
<dbReference type="RefSeq" id="WP_061150312.1">
    <property type="nucleotide sequence ID" value="NZ_FCOM02000038.1"/>
</dbReference>
<dbReference type="Proteomes" id="UP000055019">
    <property type="component" value="Unassembled WGS sequence"/>
</dbReference>
<protein>
    <submittedName>
        <fullName evidence="1">Uncharacterized protein</fullName>
    </submittedName>
</protein>
<proteinExistence type="predicted"/>
<dbReference type="EMBL" id="FCOM02000038">
    <property type="protein sequence ID" value="SAL81778.1"/>
    <property type="molecule type" value="Genomic_DNA"/>
</dbReference>
<accession>A0A158KKU6</accession>
<gene>
    <name evidence="1" type="ORF">AWB74_06054</name>
</gene>
<organism evidence="1 2">
    <name type="scientific">Caballeronia arvi</name>
    <dbReference type="NCBI Taxonomy" id="1777135"/>
    <lineage>
        <taxon>Bacteria</taxon>
        <taxon>Pseudomonadati</taxon>
        <taxon>Pseudomonadota</taxon>
        <taxon>Betaproteobacteria</taxon>
        <taxon>Burkholderiales</taxon>
        <taxon>Burkholderiaceae</taxon>
        <taxon>Caballeronia</taxon>
    </lineage>
</organism>
<evidence type="ECO:0000313" key="1">
    <source>
        <dbReference type="EMBL" id="SAL81778.1"/>
    </source>
</evidence>
<dbReference type="OrthoDB" id="9094655at2"/>
<keyword evidence="2" id="KW-1185">Reference proteome</keyword>
<comment type="caution">
    <text evidence="1">The sequence shown here is derived from an EMBL/GenBank/DDBJ whole genome shotgun (WGS) entry which is preliminary data.</text>
</comment>
<name>A0A158KKU6_9BURK</name>